<dbReference type="Proteomes" id="UP000371977">
    <property type="component" value="Unassembled WGS sequence"/>
</dbReference>
<evidence type="ECO:0000256" key="4">
    <source>
        <dbReference type="ARBA" id="ARBA00022684"/>
    </source>
</evidence>
<dbReference type="RefSeq" id="WP_148622734.1">
    <property type="nucleotide sequence ID" value="NZ_SDGZ01000015.1"/>
</dbReference>
<dbReference type="InterPro" id="IPR006334">
    <property type="entry name" value="Glut_cys_ligase"/>
</dbReference>
<dbReference type="GO" id="GO:0005524">
    <property type="term" value="F:ATP binding"/>
    <property type="evidence" value="ECO:0007669"/>
    <property type="project" value="UniProtKB-KW"/>
</dbReference>
<comment type="catalytic activity">
    <reaction evidence="7 9">
        <text>L-cysteine + L-glutamate + ATP = gamma-L-glutamyl-L-cysteine + ADP + phosphate + H(+)</text>
        <dbReference type="Rhea" id="RHEA:13285"/>
        <dbReference type="ChEBI" id="CHEBI:15378"/>
        <dbReference type="ChEBI" id="CHEBI:29985"/>
        <dbReference type="ChEBI" id="CHEBI:30616"/>
        <dbReference type="ChEBI" id="CHEBI:35235"/>
        <dbReference type="ChEBI" id="CHEBI:43474"/>
        <dbReference type="ChEBI" id="CHEBI:58173"/>
        <dbReference type="ChEBI" id="CHEBI:456216"/>
        <dbReference type="EC" id="6.3.2.2"/>
    </reaction>
</comment>
<reference evidence="11 12" key="1">
    <citation type="submission" date="2019-01" db="EMBL/GenBank/DDBJ databases">
        <title>Weissella sp. nov., a novel lactic acid bacterium isolated from animal feces.</title>
        <authorList>
            <person name="Wang L.-T."/>
        </authorList>
    </citation>
    <scope>NUCLEOTIDE SEQUENCE [LARGE SCALE GENOMIC DNA]</scope>
    <source>
        <strain evidence="11 12">8H-2</strain>
    </source>
</reference>
<dbReference type="InterPro" id="IPR007370">
    <property type="entry name" value="Glu_cys_ligase"/>
</dbReference>
<dbReference type="GO" id="GO:0005829">
    <property type="term" value="C:cytosol"/>
    <property type="evidence" value="ECO:0007669"/>
    <property type="project" value="TreeGrafter"/>
</dbReference>
<feature type="domain" description="Glutamate--cysteine ligase" evidence="10">
    <location>
        <begin position="19"/>
        <end position="257"/>
    </location>
</feature>
<comment type="pathway">
    <text evidence="1 9">Sulfur metabolism; glutathione biosynthesis; glutathione from L-cysteine and L-glutamate: step 1/2.</text>
</comment>
<accession>A0A6C2C6E8</accession>
<evidence type="ECO:0000313" key="12">
    <source>
        <dbReference type="Proteomes" id="UP000371977"/>
    </source>
</evidence>
<dbReference type="EMBL" id="SDGZ01000015">
    <property type="protein sequence ID" value="TYC48865.1"/>
    <property type="molecule type" value="Genomic_DNA"/>
</dbReference>
<comment type="similarity">
    <text evidence="8">Belongs to the glutamate--cysteine ligase type 1 family.</text>
</comment>
<dbReference type="EC" id="6.3.2.2" evidence="2 9"/>
<dbReference type="AlphaFoldDB" id="A0A6C2C6E8"/>
<evidence type="ECO:0000256" key="8">
    <source>
        <dbReference type="RuleBase" id="RU003544"/>
    </source>
</evidence>
<evidence type="ECO:0000256" key="1">
    <source>
        <dbReference type="ARBA" id="ARBA00005006"/>
    </source>
</evidence>
<keyword evidence="5" id="KW-0547">Nucleotide-binding</keyword>
<keyword evidence="3 8" id="KW-0436">Ligase</keyword>
<organism evidence="11 12">
    <name type="scientific">Weissella muntiaci</name>
    <dbReference type="NCBI Taxonomy" id="2508881"/>
    <lineage>
        <taxon>Bacteria</taxon>
        <taxon>Bacillati</taxon>
        <taxon>Bacillota</taxon>
        <taxon>Bacilli</taxon>
        <taxon>Lactobacillales</taxon>
        <taxon>Lactobacillaceae</taxon>
        <taxon>Weissella</taxon>
    </lineage>
</organism>
<dbReference type="PANTHER" id="PTHR38761">
    <property type="entry name" value="GLUTAMATE--CYSTEINE LIGASE"/>
    <property type="match status" value="1"/>
</dbReference>
<evidence type="ECO:0000256" key="7">
    <source>
        <dbReference type="ARBA" id="ARBA00048819"/>
    </source>
</evidence>
<dbReference type="OrthoDB" id="9803907at2"/>
<comment type="caution">
    <text evidence="11">The sequence shown here is derived from an EMBL/GenBank/DDBJ whole genome shotgun (WGS) entry which is preliminary data.</text>
</comment>
<dbReference type="GO" id="GO:0046872">
    <property type="term" value="F:metal ion binding"/>
    <property type="evidence" value="ECO:0007669"/>
    <property type="project" value="TreeGrafter"/>
</dbReference>
<evidence type="ECO:0000256" key="3">
    <source>
        <dbReference type="ARBA" id="ARBA00022598"/>
    </source>
</evidence>
<dbReference type="GO" id="GO:0004357">
    <property type="term" value="F:glutamate-cysteine ligase activity"/>
    <property type="evidence" value="ECO:0007669"/>
    <property type="project" value="UniProtKB-EC"/>
</dbReference>
<evidence type="ECO:0000256" key="6">
    <source>
        <dbReference type="ARBA" id="ARBA00022840"/>
    </source>
</evidence>
<dbReference type="Gene3D" id="3.30.590.20">
    <property type="match status" value="1"/>
</dbReference>
<sequence>MQNVEFEKQVALYKNHPEWRDWLLQGKFGLELEINRVKINGSLSHQPYPDVFGDRQTHPFLKSDYSEGMFELVTSAQETMKESRTELGYLINLLRDELGDAEMLWPLSLPPRLRENDLDWLDQTFERFWLQEYRDHLKQRYGSAHAIISGPHINFSLSTDLLEALFALSQTEDQTEHNNQIYFKFAQGIDRYRWLFIYLFGSSPIALDKSDWEIPNDLGPVRSLRNSIYGYVNSADVEIDPSQNFEIYTEQIAKAIKDGRLFSNHEYYGTVRFKGADEYQTLLEQGINYLELRVIDTNPFDEFGLSLIDLEAVQLILLWIFISDRDYSFGESKMARQQANIVALQHPDDFVMDRIIIKDLLDELIMINDLFDEQFTSGLEMITERLLDPTKTPAAKLMQLAPDAVRMQDLGTKLGLARQRDYLENDLPETVRTKMRERLRGTE</sequence>
<protein>
    <recommendedName>
        <fullName evidence="2 9">Glutamate--cysteine ligase</fullName>
        <ecNumber evidence="2 9">6.3.2.2</ecNumber>
    </recommendedName>
</protein>
<evidence type="ECO:0000256" key="2">
    <source>
        <dbReference type="ARBA" id="ARBA00012220"/>
    </source>
</evidence>
<proteinExistence type="inferred from homology"/>
<dbReference type="PANTHER" id="PTHR38761:SF1">
    <property type="entry name" value="GLUTAMATE--CYSTEINE LIGASE"/>
    <property type="match status" value="1"/>
</dbReference>
<dbReference type="UniPathway" id="UPA00142">
    <property type="reaction ID" value="UER00209"/>
</dbReference>
<evidence type="ECO:0000259" key="10">
    <source>
        <dbReference type="Pfam" id="PF04262"/>
    </source>
</evidence>
<evidence type="ECO:0000256" key="5">
    <source>
        <dbReference type="ARBA" id="ARBA00022741"/>
    </source>
</evidence>
<feature type="domain" description="Glutamate--cysteine ligase" evidence="10">
    <location>
        <begin position="263"/>
        <end position="340"/>
    </location>
</feature>
<dbReference type="InterPro" id="IPR014746">
    <property type="entry name" value="Gln_synth/guanido_kin_cat_dom"/>
</dbReference>
<dbReference type="Pfam" id="PF04262">
    <property type="entry name" value="Glu_cys_ligase"/>
    <property type="match status" value="2"/>
</dbReference>
<dbReference type="SUPFAM" id="SSF55931">
    <property type="entry name" value="Glutamine synthetase/guanido kinase"/>
    <property type="match status" value="1"/>
</dbReference>
<keyword evidence="6" id="KW-0067">ATP-binding</keyword>
<evidence type="ECO:0000313" key="11">
    <source>
        <dbReference type="EMBL" id="TYC48865.1"/>
    </source>
</evidence>
<keyword evidence="12" id="KW-1185">Reference proteome</keyword>
<evidence type="ECO:0000256" key="9">
    <source>
        <dbReference type="RuleBase" id="RU004391"/>
    </source>
</evidence>
<keyword evidence="4 8" id="KW-0317">Glutathione biosynthesis</keyword>
<dbReference type="GO" id="GO:0006750">
    <property type="term" value="P:glutathione biosynthetic process"/>
    <property type="evidence" value="ECO:0007669"/>
    <property type="project" value="UniProtKB-UniPathway"/>
</dbReference>
<gene>
    <name evidence="11" type="ORF">ESZ50_06290</name>
</gene>
<name>A0A6C2C6E8_9LACO</name>